<name>A0A8X7ZIJ7_POPTO</name>
<dbReference type="InterPro" id="IPR057290">
    <property type="entry name" value="CHX17_C"/>
</dbReference>
<dbReference type="GO" id="GO:0016020">
    <property type="term" value="C:membrane"/>
    <property type="evidence" value="ECO:0007669"/>
    <property type="project" value="UniProtKB-SubCell"/>
</dbReference>
<feature type="transmembrane region" description="Helical" evidence="10">
    <location>
        <begin position="41"/>
        <end position="59"/>
    </location>
</feature>
<sequence>METPKILLNVSGNCQNVPAYSNGIWNVAHGETILQHSLVRFHVQLLAMFLLSSSFHLVLRRFHLSRFTSEILQGLGEQQTNEACFLVQSSTRQFGYVLFAFLAGVRMDPTLIGKTGRTALILGSLSSVTAFIIIESTGFLFPKGLKTGGAKNAKAMFARIYMACMIQTQFVGVSFILMQLKMINSQLGHIALASSLVNELLRLAFGLMSGFLYTFNVSERAGVQTIIFSLIFLVLILTLMKRLMLVVVRITPEGQPVKEIYATVTVATVFLISTWGDSIGLNYLVGPLILGLVLPARSPLAEILIAKFDTIVSGFLLPLMAMLYASKVDLWQIMKEFESLLIFKISLIGFTMKVAATFFLAKFCKIPTRHAVALALILNAKGINELGTPLTLSLSLPPSFKDIHSTSGIFLIFLLQALQPLVKMLYHPAEHYLSYKKMSVEHASGDAELKILTCAYRQEDAVAAIKLLEYSNPTQESPLSVHGLCLEELVSSFTPLLINHQLGQKNSSSKGSRSQPIVDIFRYLKSEHKKSVQVQVFTAISPLKQMHEDICWLSFNKSCSLIVLPFHKKWNSKGKMVSNNNDLRNLNIKVLELAPCSVGILIDRRRTHGLSSIFNTSATYRVATIFVGGPDDREALAYALRMARSPEVHLTVVRFIGHDDHAHQRWQFMIDEDLLRRLRSEMSGGTNINYIEKKVRDGSDTSSTIKSMVGDLDLIMVGRSSHGTESEALSGLSEWTDLPELGPIGDLLASEDTTCPVSVLVVQQQIRKESPKIAWKFW</sequence>
<evidence type="ECO:0000313" key="14">
    <source>
        <dbReference type="EMBL" id="KAG6768492.1"/>
    </source>
</evidence>
<evidence type="ECO:0000256" key="7">
    <source>
        <dbReference type="ARBA" id="ARBA00023065"/>
    </source>
</evidence>
<dbReference type="PANTHER" id="PTHR32468">
    <property type="entry name" value="CATION/H + ANTIPORTER"/>
    <property type="match status" value="1"/>
</dbReference>
<dbReference type="Pfam" id="PF23256">
    <property type="entry name" value="CHX17_2nd"/>
    <property type="match status" value="1"/>
</dbReference>
<keyword evidence="5" id="KW-0630">Potassium</keyword>
<feature type="domain" description="Cation/H+ exchanger transmembrane" evidence="11">
    <location>
        <begin position="93"/>
        <end position="385"/>
    </location>
</feature>
<accession>A0A8X7ZIJ7</accession>
<dbReference type="EMBL" id="JAAWWB010000013">
    <property type="protein sequence ID" value="KAG6768492.1"/>
    <property type="molecule type" value="Genomic_DNA"/>
</dbReference>
<evidence type="ECO:0000256" key="4">
    <source>
        <dbReference type="ARBA" id="ARBA00022692"/>
    </source>
</evidence>
<dbReference type="AlphaFoldDB" id="A0A8X7ZIJ7"/>
<evidence type="ECO:0000259" key="11">
    <source>
        <dbReference type="Pfam" id="PF00999"/>
    </source>
</evidence>
<evidence type="ECO:0008006" key="16">
    <source>
        <dbReference type="Google" id="ProtNLM"/>
    </source>
</evidence>
<evidence type="ECO:0000256" key="2">
    <source>
        <dbReference type="ARBA" id="ARBA00022448"/>
    </source>
</evidence>
<dbReference type="GO" id="GO:1902600">
    <property type="term" value="P:proton transmembrane transport"/>
    <property type="evidence" value="ECO:0007669"/>
    <property type="project" value="InterPro"/>
</dbReference>
<keyword evidence="2" id="KW-0813">Transport</keyword>
<evidence type="ECO:0000256" key="6">
    <source>
        <dbReference type="ARBA" id="ARBA00022989"/>
    </source>
</evidence>
<comment type="caution">
    <text evidence="14">The sequence shown here is derived from an EMBL/GenBank/DDBJ whole genome shotgun (WGS) entry which is preliminary data.</text>
</comment>
<protein>
    <recommendedName>
        <fullName evidence="16">Cation/H+ exchanger domain-containing protein</fullName>
    </recommendedName>
</protein>
<dbReference type="Pfam" id="PF00999">
    <property type="entry name" value="Na_H_Exchanger"/>
    <property type="match status" value="1"/>
</dbReference>
<comment type="subcellular location">
    <subcellularLocation>
        <location evidence="1">Membrane</location>
        <topology evidence="1">Multi-pass membrane protein</topology>
    </subcellularLocation>
</comment>
<dbReference type="GO" id="GO:0015297">
    <property type="term" value="F:antiporter activity"/>
    <property type="evidence" value="ECO:0007669"/>
    <property type="project" value="InterPro"/>
</dbReference>
<evidence type="ECO:0000256" key="3">
    <source>
        <dbReference type="ARBA" id="ARBA00022538"/>
    </source>
</evidence>
<dbReference type="Proteomes" id="UP000886885">
    <property type="component" value="Chromosome 7A"/>
</dbReference>
<feature type="transmembrane region" description="Helical" evidence="10">
    <location>
        <begin position="337"/>
        <end position="361"/>
    </location>
</feature>
<dbReference type="InterPro" id="IPR057291">
    <property type="entry name" value="CHX17_2nd"/>
</dbReference>
<dbReference type="OrthoDB" id="1938353at2759"/>
<dbReference type="InterPro" id="IPR050794">
    <property type="entry name" value="CPA2_transporter"/>
</dbReference>
<keyword evidence="7" id="KW-0406">Ion transport</keyword>
<dbReference type="GO" id="GO:0006813">
    <property type="term" value="P:potassium ion transport"/>
    <property type="evidence" value="ECO:0007669"/>
    <property type="project" value="UniProtKB-KW"/>
</dbReference>
<organism evidence="14 15">
    <name type="scientific">Populus tomentosa</name>
    <name type="common">Chinese white poplar</name>
    <dbReference type="NCBI Taxonomy" id="118781"/>
    <lineage>
        <taxon>Eukaryota</taxon>
        <taxon>Viridiplantae</taxon>
        <taxon>Streptophyta</taxon>
        <taxon>Embryophyta</taxon>
        <taxon>Tracheophyta</taxon>
        <taxon>Spermatophyta</taxon>
        <taxon>Magnoliopsida</taxon>
        <taxon>eudicotyledons</taxon>
        <taxon>Gunneridae</taxon>
        <taxon>Pentapetalae</taxon>
        <taxon>rosids</taxon>
        <taxon>fabids</taxon>
        <taxon>Malpighiales</taxon>
        <taxon>Salicaceae</taxon>
        <taxon>Saliceae</taxon>
        <taxon>Populus</taxon>
    </lineage>
</organism>
<evidence type="ECO:0000256" key="8">
    <source>
        <dbReference type="ARBA" id="ARBA00023136"/>
    </source>
</evidence>
<dbReference type="PANTHER" id="PTHR32468:SF22">
    <property type="entry name" value="CATION_H(+) ANTIPORTER 3-LIKE"/>
    <property type="match status" value="1"/>
</dbReference>
<evidence type="ECO:0000256" key="10">
    <source>
        <dbReference type="SAM" id="Phobius"/>
    </source>
</evidence>
<keyword evidence="6 10" id="KW-1133">Transmembrane helix</keyword>
<feature type="transmembrane region" description="Helical" evidence="10">
    <location>
        <begin position="119"/>
        <end position="140"/>
    </location>
</feature>
<evidence type="ECO:0000256" key="9">
    <source>
        <dbReference type="ARBA" id="ARBA00038341"/>
    </source>
</evidence>
<proteinExistence type="inferred from homology"/>
<keyword evidence="15" id="KW-1185">Reference proteome</keyword>
<evidence type="ECO:0000256" key="5">
    <source>
        <dbReference type="ARBA" id="ARBA00022958"/>
    </source>
</evidence>
<feature type="transmembrane region" description="Helical" evidence="10">
    <location>
        <begin position="304"/>
        <end position="325"/>
    </location>
</feature>
<keyword evidence="3" id="KW-0633">Potassium transport</keyword>
<evidence type="ECO:0000259" key="13">
    <source>
        <dbReference type="Pfam" id="PF23259"/>
    </source>
</evidence>
<feature type="domain" description="Cation/H(+) antiporter central" evidence="12">
    <location>
        <begin position="528"/>
        <end position="605"/>
    </location>
</feature>
<dbReference type="GO" id="GO:0006885">
    <property type="term" value="P:regulation of pH"/>
    <property type="evidence" value="ECO:0007669"/>
    <property type="project" value="TreeGrafter"/>
</dbReference>
<feature type="transmembrane region" description="Helical" evidence="10">
    <location>
        <begin position="190"/>
        <end position="215"/>
    </location>
</feature>
<evidence type="ECO:0000259" key="12">
    <source>
        <dbReference type="Pfam" id="PF23256"/>
    </source>
</evidence>
<dbReference type="InterPro" id="IPR006153">
    <property type="entry name" value="Cation/H_exchanger_TM"/>
</dbReference>
<dbReference type="Pfam" id="PF23259">
    <property type="entry name" value="CHX17_C"/>
    <property type="match status" value="1"/>
</dbReference>
<evidence type="ECO:0000256" key="1">
    <source>
        <dbReference type="ARBA" id="ARBA00004141"/>
    </source>
</evidence>
<feature type="transmembrane region" description="Helical" evidence="10">
    <location>
        <begin position="221"/>
        <end position="240"/>
    </location>
</feature>
<keyword evidence="4 10" id="KW-0812">Transmembrane</keyword>
<gene>
    <name evidence="14" type="ORF">POTOM_027413</name>
</gene>
<keyword evidence="8 10" id="KW-0472">Membrane</keyword>
<feature type="transmembrane region" description="Helical" evidence="10">
    <location>
        <begin position="260"/>
        <end position="284"/>
    </location>
</feature>
<comment type="similarity">
    <text evidence="9">Belongs to the monovalent cation:proton antiporter 2 (CPA2) transporter (TC 2.A.37) family. CHX (TC 2.A.37.4) subfamily.</text>
</comment>
<evidence type="ECO:0000313" key="15">
    <source>
        <dbReference type="Proteomes" id="UP000886885"/>
    </source>
</evidence>
<feature type="domain" description="Cation/H(+) antiporter C-terminal" evidence="13">
    <location>
        <begin position="622"/>
        <end position="766"/>
    </location>
</feature>
<feature type="transmembrane region" description="Helical" evidence="10">
    <location>
        <begin position="160"/>
        <end position="178"/>
    </location>
</feature>
<reference evidence="14" key="1">
    <citation type="journal article" date="2020" name="bioRxiv">
        <title>Hybrid origin of Populus tomentosa Carr. identified through genome sequencing and phylogenomic analysis.</title>
        <authorList>
            <person name="An X."/>
            <person name="Gao K."/>
            <person name="Chen Z."/>
            <person name="Li J."/>
            <person name="Yang X."/>
            <person name="Yang X."/>
            <person name="Zhou J."/>
            <person name="Guo T."/>
            <person name="Zhao T."/>
            <person name="Huang S."/>
            <person name="Miao D."/>
            <person name="Khan W.U."/>
            <person name="Rao P."/>
            <person name="Ye M."/>
            <person name="Lei B."/>
            <person name="Liao W."/>
            <person name="Wang J."/>
            <person name="Ji L."/>
            <person name="Li Y."/>
            <person name="Guo B."/>
            <person name="Mustafa N.S."/>
            <person name="Li S."/>
            <person name="Yun Q."/>
            <person name="Keller S.R."/>
            <person name="Mao J."/>
            <person name="Zhang R."/>
            <person name="Strauss S.H."/>
        </authorList>
    </citation>
    <scope>NUCLEOTIDE SEQUENCE</scope>
    <source>
        <strain evidence="14">GM15</strain>
        <tissue evidence="14">Leaf</tissue>
    </source>
</reference>
<dbReference type="GO" id="GO:0012505">
    <property type="term" value="C:endomembrane system"/>
    <property type="evidence" value="ECO:0007669"/>
    <property type="project" value="TreeGrafter"/>
</dbReference>